<evidence type="ECO:0000313" key="1">
    <source>
        <dbReference type="EMBL" id="KIE47644.1"/>
    </source>
</evidence>
<name>A0A0C1U4C7_9CLOT</name>
<protein>
    <submittedName>
        <fullName evidence="1">Uncharacterized protein</fullName>
    </submittedName>
</protein>
<dbReference type="RefSeq" id="WP_163247926.1">
    <property type="nucleotide sequence ID" value="NZ_AYSO01000014.1"/>
</dbReference>
<gene>
    <name evidence="1" type="ORF">U732_2940</name>
</gene>
<sequence>MLYNLLKNLINAKRFEKEDMTNKLNVFFTFNQLEVEQYQELLEKVNVQ</sequence>
<dbReference type="EMBL" id="AYSO01000014">
    <property type="protein sequence ID" value="KIE47644.1"/>
    <property type="molecule type" value="Genomic_DNA"/>
</dbReference>
<proteinExistence type="predicted"/>
<dbReference type="AlphaFoldDB" id="A0A0C1U4C7"/>
<organism evidence="1 2">
    <name type="scientific">Clostridium argentinense CDC 2741</name>
    <dbReference type="NCBI Taxonomy" id="1418104"/>
    <lineage>
        <taxon>Bacteria</taxon>
        <taxon>Bacillati</taxon>
        <taxon>Bacillota</taxon>
        <taxon>Clostridia</taxon>
        <taxon>Eubacteriales</taxon>
        <taxon>Clostridiaceae</taxon>
        <taxon>Clostridium</taxon>
    </lineage>
</organism>
<comment type="caution">
    <text evidence="1">The sequence shown here is derived from an EMBL/GenBank/DDBJ whole genome shotgun (WGS) entry which is preliminary data.</text>
</comment>
<keyword evidence="2" id="KW-1185">Reference proteome</keyword>
<accession>A0A0C1U4C7</accession>
<dbReference type="Proteomes" id="UP000031366">
    <property type="component" value="Unassembled WGS sequence"/>
</dbReference>
<evidence type="ECO:0000313" key="2">
    <source>
        <dbReference type="Proteomes" id="UP000031366"/>
    </source>
</evidence>
<reference evidence="1 2" key="1">
    <citation type="journal article" date="2015" name="Infect. Genet. Evol.">
        <title>Genomic sequences of six botulinum neurotoxin-producing strains representing three clostridial species illustrate the mobility and diversity of botulinum neurotoxin genes.</title>
        <authorList>
            <person name="Smith T.J."/>
            <person name="Hill K.K."/>
            <person name="Xie G."/>
            <person name="Foley B.T."/>
            <person name="Williamson C.H."/>
            <person name="Foster J.T."/>
            <person name="Johnson S.L."/>
            <person name="Chertkov O."/>
            <person name="Teshima H."/>
            <person name="Gibbons H.S."/>
            <person name="Johnsky L.A."/>
            <person name="Karavis M.A."/>
            <person name="Smith L.A."/>
        </authorList>
    </citation>
    <scope>NUCLEOTIDE SEQUENCE [LARGE SCALE GENOMIC DNA]</scope>
    <source>
        <strain evidence="1 2">CDC 2741</strain>
    </source>
</reference>